<sequence length="531" mass="57594">MSKVATYLRGHLAGEVDFRTDLRAARARDAGILAIAPEMVVSPRNTSDIRKTARFSWQLSERGHALPLVARGAGYGISGGAVGRGAQISLAAHMNTIFEYDSKQRLARLQPGVTIQALQSALALQGTGVLALDGLDSRGTIGGAIADNAAGYLAGKYGSLAANVSQLEVVLANGDVLQTGKISKRELSRKKGQQDLEGDIYRGVETILEDYADEISTIHERDQTGYNSIVRVRDRDGSIDLTPLFIGNQGTLGIISEMILRVDFRSQHLDTAALVFASADTARDMLDELRRFAPAFVKYFDAALVRRAVQVGYKAPWFQEVGGKAPQAVILVGFDDFNARARAKGKKKLEKLCGGVADVSLVLDDDAHASLSPLLDIARYSTLPDRAGVGMSPLLSDWFVPPERFEDFTKALAALGNKLRVDLPIAVDGLTELVSAYPLAPIAQASDRQKLMRLFDETARLVHQYGGAIVGQHGEGRLLSRFAYECIGARRVDMYRAIRKLFDPLGTLNPGVKQLNDVRQLAGMIDGTLRF</sequence>
<evidence type="ECO:0000256" key="6">
    <source>
        <dbReference type="ARBA" id="ARBA00023002"/>
    </source>
</evidence>
<evidence type="ECO:0000256" key="4">
    <source>
        <dbReference type="ARBA" id="ARBA00022827"/>
    </source>
</evidence>
<dbReference type="InterPro" id="IPR016164">
    <property type="entry name" value="FAD-linked_Oxase-like_C"/>
</dbReference>
<protein>
    <recommendedName>
        <fullName evidence="7">D-lactate dehydrogenase (cytochrome)</fullName>
        <ecNumber evidence="7">1.1.2.4</ecNumber>
    </recommendedName>
</protein>
<dbReference type="PANTHER" id="PTHR11748:SF111">
    <property type="entry name" value="D-LACTATE DEHYDROGENASE, MITOCHONDRIAL-RELATED"/>
    <property type="match status" value="1"/>
</dbReference>
<dbReference type="InterPro" id="IPR004113">
    <property type="entry name" value="FAD-bd_oxidored_4_C"/>
</dbReference>
<evidence type="ECO:0000256" key="3">
    <source>
        <dbReference type="ARBA" id="ARBA00022630"/>
    </source>
</evidence>
<comment type="cofactor">
    <cofactor evidence="1">
        <name>FAD</name>
        <dbReference type="ChEBI" id="CHEBI:57692"/>
    </cofactor>
</comment>
<dbReference type="InterPro" id="IPR036318">
    <property type="entry name" value="FAD-bd_PCMH-like_sf"/>
</dbReference>
<dbReference type="RefSeq" id="WP_376753665.1">
    <property type="nucleotide sequence ID" value="NZ_CP124550.1"/>
</dbReference>
<dbReference type="SUPFAM" id="SSF56176">
    <property type="entry name" value="FAD-binding/transporter-associated domain-like"/>
    <property type="match status" value="1"/>
</dbReference>
<comment type="similarity">
    <text evidence="2">Belongs to the FAD-binding oxidoreductase/transferase type 4 family.</text>
</comment>
<evidence type="ECO:0000256" key="5">
    <source>
        <dbReference type="ARBA" id="ARBA00022946"/>
    </source>
</evidence>
<dbReference type="EC" id="1.1.2.4" evidence="7"/>
<dbReference type="PROSITE" id="PS51387">
    <property type="entry name" value="FAD_PCMH"/>
    <property type="match status" value="1"/>
</dbReference>
<keyword evidence="5" id="KW-0809">Transit peptide</keyword>
<evidence type="ECO:0000256" key="1">
    <source>
        <dbReference type="ARBA" id="ARBA00001974"/>
    </source>
</evidence>
<keyword evidence="10" id="KW-1185">Reference proteome</keyword>
<name>A0ABY8WUW0_9BACT</name>
<proteinExistence type="inferred from homology"/>
<feature type="domain" description="FAD-binding PCMH-type" evidence="8">
    <location>
        <begin position="33"/>
        <end position="265"/>
    </location>
</feature>
<evidence type="ECO:0000259" key="8">
    <source>
        <dbReference type="PROSITE" id="PS51387"/>
    </source>
</evidence>
<dbReference type="InterPro" id="IPR016166">
    <property type="entry name" value="FAD-bd_PCMH"/>
</dbReference>
<dbReference type="EMBL" id="CP124550">
    <property type="protein sequence ID" value="WIO46120.1"/>
    <property type="molecule type" value="Genomic_DNA"/>
</dbReference>
<evidence type="ECO:0000256" key="2">
    <source>
        <dbReference type="ARBA" id="ARBA00008000"/>
    </source>
</evidence>
<dbReference type="Pfam" id="PF02913">
    <property type="entry name" value="FAD-oxidase_C"/>
    <property type="match status" value="1"/>
</dbReference>
<dbReference type="SUPFAM" id="SSF55103">
    <property type="entry name" value="FAD-linked oxidases, C-terminal domain"/>
    <property type="match status" value="1"/>
</dbReference>
<gene>
    <name evidence="9" type="ORF">SEML1_0500</name>
</gene>
<organism evidence="9 10">
    <name type="scientific">Candidatus Southlakia epibionticum</name>
    <dbReference type="NCBI Taxonomy" id="3043284"/>
    <lineage>
        <taxon>Bacteria</taxon>
        <taxon>Candidatus Saccharimonadota</taxon>
        <taxon>Candidatus Saccharimonadia</taxon>
        <taxon>Candidatus Saccharimonadales</taxon>
        <taxon>Candidatus Saccharimonadaceae</taxon>
        <taxon>Candidatus Southlakia</taxon>
    </lineage>
</organism>
<dbReference type="PANTHER" id="PTHR11748">
    <property type="entry name" value="D-LACTATE DEHYDROGENASE"/>
    <property type="match status" value="1"/>
</dbReference>
<accession>A0ABY8WUW0</accession>
<keyword evidence="3" id="KW-0285">Flavoprotein</keyword>
<dbReference type="InterPro" id="IPR016169">
    <property type="entry name" value="FAD-bd_PCMH_sub2"/>
</dbReference>
<dbReference type="InterPro" id="IPR006094">
    <property type="entry name" value="Oxid_FAD_bind_N"/>
</dbReference>
<dbReference type="Pfam" id="PF01565">
    <property type="entry name" value="FAD_binding_4"/>
    <property type="match status" value="1"/>
</dbReference>
<reference evidence="9 10" key="1">
    <citation type="journal article" date="2023" name="Cell">
        <title>Genetic manipulation of Patescibacteria provides mechanistic insights into microbial dark matter and the epibiotic lifestyle.</title>
        <authorList>
            <person name="Wang Y."/>
            <person name="Gallagher L.A."/>
            <person name="Andrade P.A."/>
            <person name="Liu A."/>
            <person name="Humphreys I.R."/>
            <person name="Turkarslan S."/>
            <person name="Cutler K.J."/>
            <person name="Arrieta-Ortiz M.L."/>
            <person name="Li Y."/>
            <person name="Radey M.C."/>
            <person name="McLean J.S."/>
            <person name="Cong Q."/>
            <person name="Baker D."/>
            <person name="Baliga N.S."/>
            <person name="Peterson S.B."/>
            <person name="Mougous J.D."/>
        </authorList>
    </citation>
    <scope>NUCLEOTIDE SEQUENCE [LARGE SCALE GENOMIC DNA]</scope>
    <source>
        <strain evidence="9 10">ML1</strain>
    </source>
</reference>
<evidence type="ECO:0000256" key="7">
    <source>
        <dbReference type="ARBA" id="ARBA00038897"/>
    </source>
</evidence>
<keyword evidence="4" id="KW-0274">FAD</keyword>
<keyword evidence="6" id="KW-0560">Oxidoreductase</keyword>
<dbReference type="Proteomes" id="UP001177295">
    <property type="component" value="Chromosome"/>
</dbReference>
<evidence type="ECO:0000313" key="10">
    <source>
        <dbReference type="Proteomes" id="UP001177295"/>
    </source>
</evidence>
<dbReference type="Gene3D" id="3.30.465.10">
    <property type="match status" value="1"/>
</dbReference>
<evidence type="ECO:0000313" key="9">
    <source>
        <dbReference type="EMBL" id="WIO46120.1"/>
    </source>
</evidence>